<sequence length="76" mass="8126">METQPSDQKRHIRQALADLVFGLALFAIFVLLGVFGVKQASSEVGIHPPPAQEAPLPKDNPGSVVRDILLPLGGRT</sequence>
<feature type="transmembrane region" description="Helical" evidence="1">
    <location>
        <begin position="15"/>
        <end position="37"/>
    </location>
</feature>
<evidence type="ECO:0000313" key="2">
    <source>
        <dbReference type="EMBL" id="RIA47290.1"/>
    </source>
</evidence>
<dbReference type="Proteomes" id="UP000266273">
    <property type="component" value="Unassembled WGS sequence"/>
</dbReference>
<dbReference type="EMBL" id="QXDF01000004">
    <property type="protein sequence ID" value="RIA47290.1"/>
    <property type="molecule type" value="Genomic_DNA"/>
</dbReference>
<evidence type="ECO:0000313" key="3">
    <source>
        <dbReference type="Proteomes" id="UP000266273"/>
    </source>
</evidence>
<keyword evidence="1" id="KW-0812">Transmembrane</keyword>
<protein>
    <submittedName>
        <fullName evidence="2">Uncharacterized protein</fullName>
    </submittedName>
</protein>
<organism evidence="2 3">
    <name type="scientific">Dichotomicrobium thermohalophilum</name>
    <dbReference type="NCBI Taxonomy" id="933063"/>
    <lineage>
        <taxon>Bacteria</taxon>
        <taxon>Pseudomonadati</taxon>
        <taxon>Pseudomonadota</taxon>
        <taxon>Alphaproteobacteria</taxon>
        <taxon>Hyphomicrobiales</taxon>
        <taxon>Hyphomicrobiaceae</taxon>
        <taxon>Dichotomicrobium</taxon>
    </lineage>
</organism>
<dbReference type="AlphaFoldDB" id="A0A397PCJ5"/>
<keyword evidence="1" id="KW-1133">Transmembrane helix</keyword>
<dbReference type="RefSeq" id="WP_119062464.1">
    <property type="nucleotide sequence ID" value="NZ_QXDF01000004.1"/>
</dbReference>
<proteinExistence type="predicted"/>
<name>A0A397PCJ5_9HYPH</name>
<comment type="caution">
    <text evidence="2">The sequence shown here is derived from an EMBL/GenBank/DDBJ whole genome shotgun (WGS) entry which is preliminary data.</text>
</comment>
<evidence type="ECO:0000256" key="1">
    <source>
        <dbReference type="SAM" id="Phobius"/>
    </source>
</evidence>
<keyword evidence="1" id="KW-0472">Membrane</keyword>
<keyword evidence="3" id="KW-1185">Reference proteome</keyword>
<gene>
    <name evidence="2" type="ORF">BXY53_2673</name>
</gene>
<reference evidence="2 3" key="1">
    <citation type="submission" date="2018-08" db="EMBL/GenBank/DDBJ databases">
        <title>Genomic Encyclopedia of Archaeal and Bacterial Type Strains, Phase II (KMG-II): from individual species to whole genera.</title>
        <authorList>
            <person name="Goeker M."/>
        </authorList>
    </citation>
    <scope>NUCLEOTIDE SEQUENCE [LARGE SCALE GENOMIC DNA]</scope>
    <source>
        <strain evidence="2 3">DSM 5002</strain>
    </source>
</reference>
<accession>A0A397PCJ5</accession>